<evidence type="ECO:0000313" key="1">
    <source>
        <dbReference type="EMBL" id="EJD33783.1"/>
    </source>
</evidence>
<gene>
    <name evidence="1" type="ORF">AURDEDRAFT_177139</name>
</gene>
<dbReference type="InParanoid" id="J0LBF4"/>
<keyword evidence="2" id="KW-1185">Reference proteome</keyword>
<sequence>MAYELSPDQVPALQSQRLQTALANIASNAFRRRLRRRLWPSRFGRGCSWHSARCSIGIDNRRDLSPSPPLNSSSNSVAGEGIRAVQGLHAIVLFGLCCARVRFESKRSFGLEAAGSALGENRDAELAVLPDVEFEWLAPCLRVRALLVLGLRERKSAG</sequence>
<name>J0LBF4_AURST</name>
<protein>
    <submittedName>
        <fullName evidence="1">Uncharacterized protein</fullName>
    </submittedName>
</protein>
<dbReference type="AlphaFoldDB" id="J0LBF4"/>
<proteinExistence type="predicted"/>
<reference evidence="2" key="1">
    <citation type="journal article" date="2012" name="Science">
        <title>The Paleozoic origin of enzymatic lignin decomposition reconstructed from 31 fungal genomes.</title>
        <authorList>
            <person name="Floudas D."/>
            <person name="Binder M."/>
            <person name="Riley R."/>
            <person name="Barry K."/>
            <person name="Blanchette R.A."/>
            <person name="Henrissat B."/>
            <person name="Martinez A.T."/>
            <person name="Otillar R."/>
            <person name="Spatafora J.W."/>
            <person name="Yadav J.S."/>
            <person name="Aerts A."/>
            <person name="Benoit I."/>
            <person name="Boyd A."/>
            <person name="Carlson A."/>
            <person name="Copeland A."/>
            <person name="Coutinho P.M."/>
            <person name="de Vries R.P."/>
            <person name="Ferreira P."/>
            <person name="Findley K."/>
            <person name="Foster B."/>
            <person name="Gaskell J."/>
            <person name="Glotzer D."/>
            <person name="Gorecki P."/>
            <person name="Heitman J."/>
            <person name="Hesse C."/>
            <person name="Hori C."/>
            <person name="Igarashi K."/>
            <person name="Jurgens J.A."/>
            <person name="Kallen N."/>
            <person name="Kersten P."/>
            <person name="Kohler A."/>
            <person name="Kuees U."/>
            <person name="Kumar T.K.A."/>
            <person name="Kuo A."/>
            <person name="LaButti K."/>
            <person name="Larrondo L.F."/>
            <person name="Lindquist E."/>
            <person name="Ling A."/>
            <person name="Lombard V."/>
            <person name="Lucas S."/>
            <person name="Lundell T."/>
            <person name="Martin R."/>
            <person name="McLaughlin D.J."/>
            <person name="Morgenstern I."/>
            <person name="Morin E."/>
            <person name="Murat C."/>
            <person name="Nagy L.G."/>
            <person name="Nolan M."/>
            <person name="Ohm R.A."/>
            <person name="Patyshakuliyeva A."/>
            <person name="Rokas A."/>
            <person name="Ruiz-Duenas F.J."/>
            <person name="Sabat G."/>
            <person name="Salamov A."/>
            <person name="Samejima M."/>
            <person name="Schmutz J."/>
            <person name="Slot J.C."/>
            <person name="St John F."/>
            <person name="Stenlid J."/>
            <person name="Sun H."/>
            <person name="Sun S."/>
            <person name="Syed K."/>
            <person name="Tsang A."/>
            <person name="Wiebenga A."/>
            <person name="Young D."/>
            <person name="Pisabarro A."/>
            <person name="Eastwood D.C."/>
            <person name="Martin F."/>
            <person name="Cullen D."/>
            <person name="Grigoriev I.V."/>
            <person name="Hibbett D.S."/>
        </authorList>
    </citation>
    <scope>NUCLEOTIDE SEQUENCE [LARGE SCALE GENOMIC DNA]</scope>
    <source>
        <strain evidence="2">TFB10046</strain>
    </source>
</reference>
<evidence type="ECO:0000313" key="2">
    <source>
        <dbReference type="Proteomes" id="UP000006514"/>
    </source>
</evidence>
<accession>J0LBF4</accession>
<organism evidence="1 2">
    <name type="scientific">Auricularia subglabra (strain TFB-10046 / SS5)</name>
    <name type="common">White-rot fungus</name>
    <name type="synonym">Auricularia delicata (strain TFB10046)</name>
    <dbReference type="NCBI Taxonomy" id="717982"/>
    <lineage>
        <taxon>Eukaryota</taxon>
        <taxon>Fungi</taxon>
        <taxon>Dikarya</taxon>
        <taxon>Basidiomycota</taxon>
        <taxon>Agaricomycotina</taxon>
        <taxon>Agaricomycetes</taxon>
        <taxon>Auriculariales</taxon>
        <taxon>Auriculariaceae</taxon>
        <taxon>Auricularia</taxon>
    </lineage>
</organism>
<dbReference type="KEGG" id="adl:AURDEDRAFT_177139"/>
<dbReference type="EMBL" id="JH688085">
    <property type="protein sequence ID" value="EJD33783.1"/>
    <property type="molecule type" value="Genomic_DNA"/>
</dbReference>
<dbReference type="Proteomes" id="UP000006514">
    <property type="component" value="Unassembled WGS sequence"/>
</dbReference>